<evidence type="ECO:0000313" key="2">
    <source>
        <dbReference type="EMBL" id="RSV01760.1"/>
    </source>
</evidence>
<reference evidence="1" key="1">
    <citation type="submission" date="2016-12" db="EMBL/GenBank/DDBJ databases">
        <title>Whole genome sequencing of Sphingomonas koreensis.</title>
        <authorList>
            <person name="Conlan S."/>
            <person name="Thomas P.J."/>
            <person name="Mullikin J."/>
            <person name="Palmore T.N."/>
            <person name="Frank K.M."/>
            <person name="Segre J.A."/>
        </authorList>
    </citation>
    <scope>NUCLEOTIDE SEQUENCE</scope>
    <source>
        <strain evidence="1">ABOJV</strain>
    </source>
</reference>
<dbReference type="Proteomes" id="UP000185161">
    <property type="component" value="Chromosome"/>
</dbReference>
<dbReference type="KEGG" id="skr:BRX40_10380"/>
<protein>
    <submittedName>
        <fullName evidence="1">Uncharacterized protein</fullName>
    </submittedName>
</protein>
<dbReference type="OrthoDB" id="7508443at2"/>
<evidence type="ECO:0000313" key="3">
    <source>
        <dbReference type="Proteomes" id="UP000185161"/>
    </source>
</evidence>
<proteinExistence type="predicted"/>
<reference evidence="2 4" key="3">
    <citation type="submission" date="2018-07" db="EMBL/GenBank/DDBJ databases">
        <title>Genomic and Epidemiologic Investigation of an Indolent Hospital Outbreak.</title>
        <authorList>
            <person name="Johnson R.C."/>
            <person name="Deming C."/>
            <person name="Conlan S."/>
            <person name="Zellmer C.J."/>
            <person name="Michelin A.V."/>
            <person name="Lee-Lin S."/>
            <person name="Thomas P.J."/>
            <person name="Park M."/>
            <person name="Weingarten R.A."/>
            <person name="Less J."/>
            <person name="Dekker J.P."/>
            <person name="Frank K.M."/>
            <person name="Musser K.A."/>
            <person name="Mcquiston J.R."/>
            <person name="Henderson D.K."/>
            <person name="Lau A.F."/>
            <person name="Palmore T.N."/>
            <person name="Segre J.A."/>
        </authorList>
    </citation>
    <scope>NUCLEOTIDE SEQUENCE [LARGE SCALE GENOMIC DNA]</scope>
    <source>
        <strain evidence="2 4">SK-NIH.Env10_0317</strain>
    </source>
</reference>
<sequence length="72" mass="7688">MSRALNINATKDEVIAACAKHKVPISAIETLLSGGTRVVMNNADDTARIAKAYGSKVMTGKATRVPTRMSRQ</sequence>
<dbReference type="EMBL" id="CP018820">
    <property type="protein sequence ID" value="APR52777.1"/>
    <property type="molecule type" value="Genomic_DNA"/>
</dbReference>
<accession>A0A1L6JAA8</accession>
<dbReference type="RefSeq" id="WP_066577766.1">
    <property type="nucleotide sequence ID" value="NZ_CP018820.1"/>
</dbReference>
<gene>
    <name evidence="1" type="ORF">BRX40_10380</name>
    <name evidence="2" type="ORF">CA257_13705</name>
</gene>
<evidence type="ECO:0000313" key="4">
    <source>
        <dbReference type="Proteomes" id="UP000286681"/>
    </source>
</evidence>
<reference evidence="3" key="2">
    <citation type="submission" date="2016-12" db="EMBL/GenBank/DDBJ databases">
        <title>Whole genome sequencing of Sphingomonas sp. ABOJV.</title>
        <authorList>
            <person name="Conlan S."/>
            <person name="Thomas P.J."/>
            <person name="Mullikin J."/>
            <person name="Palmore T.N."/>
            <person name="Frank K.M."/>
            <person name="Segre J.A."/>
        </authorList>
    </citation>
    <scope>NUCLEOTIDE SEQUENCE [LARGE SCALE GENOMIC DNA]</scope>
    <source>
        <strain evidence="3">ABOJV</strain>
    </source>
</reference>
<organism evidence="1 3">
    <name type="scientific">Sphingomonas koreensis</name>
    <dbReference type="NCBI Taxonomy" id="93064"/>
    <lineage>
        <taxon>Bacteria</taxon>
        <taxon>Pseudomonadati</taxon>
        <taxon>Pseudomonadota</taxon>
        <taxon>Alphaproteobacteria</taxon>
        <taxon>Sphingomonadales</taxon>
        <taxon>Sphingomonadaceae</taxon>
        <taxon>Sphingomonas</taxon>
    </lineage>
</organism>
<dbReference type="GeneID" id="44132966"/>
<evidence type="ECO:0000313" key="1">
    <source>
        <dbReference type="EMBL" id="APR52777.1"/>
    </source>
</evidence>
<name>A0A1L6JAA8_9SPHN</name>
<dbReference type="EMBL" id="QQWO01000011">
    <property type="protein sequence ID" value="RSV01760.1"/>
    <property type="molecule type" value="Genomic_DNA"/>
</dbReference>
<keyword evidence="3" id="KW-1185">Reference proteome</keyword>
<dbReference type="AlphaFoldDB" id="A0A1L6JAA8"/>
<dbReference type="Proteomes" id="UP000286681">
    <property type="component" value="Unassembled WGS sequence"/>
</dbReference>
<dbReference type="STRING" id="93064.BRX40_10380"/>